<evidence type="ECO:0000313" key="4">
    <source>
        <dbReference type="Proteomes" id="UP001243846"/>
    </source>
</evidence>
<protein>
    <recommendedName>
        <fullName evidence="5">Glycerophosphodiester phosphodiesterase</fullName>
    </recommendedName>
</protein>
<dbReference type="EMBL" id="JAUFRC010000004">
    <property type="protein sequence ID" value="MDN3714286.1"/>
    <property type="molecule type" value="Genomic_DNA"/>
</dbReference>
<organism evidence="3 4">
    <name type="scientific">Paracoccus cavernae</name>
    <dbReference type="NCBI Taxonomy" id="1571207"/>
    <lineage>
        <taxon>Bacteria</taxon>
        <taxon>Pseudomonadati</taxon>
        <taxon>Pseudomonadota</taxon>
        <taxon>Alphaproteobacteria</taxon>
        <taxon>Rhodobacterales</taxon>
        <taxon>Paracoccaceae</taxon>
        <taxon>Paracoccus</taxon>
    </lineage>
</organism>
<sequence length="171" mass="18419">MIDECPPLLEDVLALFATAPSIELWIELKSDADGIPYTGLVEKAAAAINATGLDERSALHSFDISVVEQVRDVAPDLLRLVSVDARTAKAHGGMAAFLDRVGNLADVVGIHHELFEAEYDLIADTIGLNHASVWTINTPQLMQHWITRAPGFLVSDDPVQLKALMAEGVPA</sequence>
<evidence type="ECO:0000313" key="2">
    <source>
        <dbReference type="EMBL" id="MDN3714401.1"/>
    </source>
</evidence>
<dbReference type="PANTHER" id="PTHR46211">
    <property type="entry name" value="GLYCEROPHOSPHORYL DIESTER PHOSPHODIESTERASE"/>
    <property type="match status" value="1"/>
</dbReference>
<evidence type="ECO:0008006" key="5">
    <source>
        <dbReference type="Google" id="ProtNLM"/>
    </source>
</evidence>
<reference evidence="3" key="3">
    <citation type="submission" date="2023-06" db="EMBL/GenBank/DDBJ databases">
        <authorList>
            <person name="Lucena T."/>
            <person name="Sun Q."/>
        </authorList>
    </citation>
    <scope>NUCLEOTIDE SEQUENCE</scope>
    <source>
        <strain evidence="3">CECT 8482</strain>
    </source>
</reference>
<proteinExistence type="predicted"/>
<gene>
    <name evidence="1" type="ORF">QWZ10_25300</name>
    <name evidence="2" type="ORF">QWZ10_26005</name>
    <name evidence="3" type="ORF">QWZ10_26335</name>
</gene>
<evidence type="ECO:0000313" key="1">
    <source>
        <dbReference type="EMBL" id="MDN3714286.1"/>
    </source>
</evidence>
<dbReference type="Gene3D" id="3.20.20.190">
    <property type="entry name" value="Phosphatidylinositol (PI) phosphodiesterase"/>
    <property type="match status" value="1"/>
</dbReference>
<name>A0ABT8DDM0_9RHOB</name>
<dbReference type="PANTHER" id="PTHR46211:SF14">
    <property type="entry name" value="GLYCEROPHOSPHODIESTER PHOSPHODIESTERASE"/>
    <property type="match status" value="1"/>
</dbReference>
<comment type="caution">
    <text evidence="3">The sequence shown here is derived from an EMBL/GenBank/DDBJ whole genome shotgun (WGS) entry which is preliminary data.</text>
</comment>
<accession>A0ABT8DDM0</accession>
<dbReference type="EMBL" id="JAUFRC010000004">
    <property type="protein sequence ID" value="MDN3714401.1"/>
    <property type="molecule type" value="Genomic_DNA"/>
</dbReference>
<evidence type="ECO:0000313" key="3">
    <source>
        <dbReference type="EMBL" id="MDN3714449.1"/>
    </source>
</evidence>
<dbReference type="EMBL" id="JAUFRC010000005">
    <property type="protein sequence ID" value="MDN3714449.1"/>
    <property type="molecule type" value="Genomic_DNA"/>
</dbReference>
<dbReference type="InterPro" id="IPR017946">
    <property type="entry name" value="PLC-like_Pdiesterase_TIM-brl"/>
</dbReference>
<reference evidence="4" key="2">
    <citation type="journal article" date="2019" name="Int. J. Syst. Evol. Microbiol.">
        <title>The Global Catalogue of Microorganisms (GCM) 10K type strain sequencing project: providing services to taxonomists for standard genome sequencing and annotation.</title>
        <authorList>
            <consortium name="The Broad Institute Genomics Platform"/>
            <consortium name="The Broad Institute Genome Sequencing Center for Infectious Disease"/>
            <person name="Wu L."/>
            <person name="Ma J."/>
        </authorList>
    </citation>
    <scope>NUCLEOTIDE SEQUENCE [LARGE SCALE GENOMIC DNA]</scope>
    <source>
        <strain evidence="4">CECT 8482</strain>
    </source>
</reference>
<keyword evidence="4" id="KW-1185">Reference proteome</keyword>
<dbReference type="Proteomes" id="UP001243846">
    <property type="component" value="Unassembled WGS sequence"/>
</dbReference>
<dbReference type="SUPFAM" id="SSF51695">
    <property type="entry name" value="PLC-like phosphodiesterases"/>
    <property type="match status" value="1"/>
</dbReference>
<reference evidence="3" key="1">
    <citation type="journal article" date="2014" name="Int. J. Syst. Evol. Microbiol.">
        <title>Complete genome of a new Firmicutes species belonging to the dominant human colonic microbiota ('Ruminococcus bicirculans') reveals two chromosomes and a selective capacity to utilize plant glucans.</title>
        <authorList>
            <consortium name="NISC Comparative Sequencing Program"/>
            <person name="Wegmann U."/>
            <person name="Louis P."/>
            <person name="Goesmann A."/>
            <person name="Henrissat B."/>
            <person name="Duncan S.H."/>
            <person name="Flint H.J."/>
        </authorList>
    </citation>
    <scope>NUCLEOTIDE SEQUENCE</scope>
    <source>
        <strain evidence="3">CECT 8482</strain>
    </source>
</reference>